<organism evidence="1 2">
    <name type="scientific">Ixodes persulcatus</name>
    <name type="common">Taiga tick</name>
    <dbReference type="NCBI Taxonomy" id="34615"/>
    <lineage>
        <taxon>Eukaryota</taxon>
        <taxon>Metazoa</taxon>
        <taxon>Ecdysozoa</taxon>
        <taxon>Arthropoda</taxon>
        <taxon>Chelicerata</taxon>
        <taxon>Arachnida</taxon>
        <taxon>Acari</taxon>
        <taxon>Parasitiformes</taxon>
        <taxon>Ixodida</taxon>
        <taxon>Ixodoidea</taxon>
        <taxon>Ixodidae</taxon>
        <taxon>Ixodinae</taxon>
        <taxon>Ixodes</taxon>
    </lineage>
</organism>
<accession>A0AC60Q093</accession>
<reference evidence="1 2" key="1">
    <citation type="journal article" date="2020" name="Cell">
        <title>Large-Scale Comparative Analyses of Tick Genomes Elucidate Their Genetic Diversity and Vector Capacities.</title>
        <authorList>
            <consortium name="Tick Genome and Microbiome Consortium (TIGMIC)"/>
            <person name="Jia N."/>
            <person name="Wang J."/>
            <person name="Shi W."/>
            <person name="Du L."/>
            <person name="Sun Y."/>
            <person name="Zhan W."/>
            <person name="Jiang J.F."/>
            <person name="Wang Q."/>
            <person name="Zhang B."/>
            <person name="Ji P."/>
            <person name="Bell-Sakyi L."/>
            <person name="Cui X.M."/>
            <person name="Yuan T.T."/>
            <person name="Jiang B.G."/>
            <person name="Yang W.F."/>
            <person name="Lam T.T."/>
            <person name="Chang Q.C."/>
            <person name="Ding S.J."/>
            <person name="Wang X.J."/>
            <person name="Zhu J.G."/>
            <person name="Ruan X.D."/>
            <person name="Zhao L."/>
            <person name="Wei J.T."/>
            <person name="Ye R.Z."/>
            <person name="Que T.C."/>
            <person name="Du C.H."/>
            <person name="Zhou Y.H."/>
            <person name="Cheng J.X."/>
            <person name="Dai P.F."/>
            <person name="Guo W.B."/>
            <person name="Han X.H."/>
            <person name="Huang E.J."/>
            <person name="Li L.F."/>
            <person name="Wei W."/>
            <person name="Gao Y.C."/>
            <person name="Liu J.Z."/>
            <person name="Shao H.Z."/>
            <person name="Wang X."/>
            <person name="Wang C.C."/>
            <person name="Yang T.C."/>
            <person name="Huo Q.B."/>
            <person name="Li W."/>
            <person name="Chen H.Y."/>
            <person name="Chen S.E."/>
            <person name="Zhou L.G."/>
            <person name="Ni X.B."/>
            <person name="Tian J.H."/>
            <person name="Sheng Y."/>
            <person name="Liu T."/>
            <person name="Pan Y.S."/>
            <person name="Xia L.Y."/>
            <person name="Li J."/>
            <person name="Zhao F."/>
            <person name="Cao W.C."/>
        </authorList>
    </citation>
    <scope>NUCLEOTIDE SEQUENCE [LARGE SCALE GENOMIC DNA]</scope>
    <source>
        <strain evidence="1">Iper-2018</strain>
    </source>
</reference>
<dbReference type="Proteomes" id="UP000805193">
    <property type="component" value="Unassembled WGS sequence"/>
</dbReference>
<dbReference type="EMBL" id="JABSTQ010009705">
    <property type="protein sequence ID" value="KAG0426569.1"/>
    <property type="molecule type" value="Genomic_DNA"/>
</dbReference>
<gene>
    <name evidence="1" type="ORF">HPB47_026330</name>
</gene>
<proteinExistence type="predicted"/>
<evidence type="ECO:0000313" key="1">
    <source>
        <dbReference type="EMBL" id="KAG0426569.1"/>
    </source>
</evidence>
<name>A0AC60Q093_IXOPE</name>
<sequence>MDEQRESPCTVRGASGGSRRGSGLVQRGPVRVFRSFASSPARLSGGARLVAASSKTAWLGAAAVSGAASVCHGTASASQRGVTAAAGTSGRPKRPASLCVLSLRLVESRRTGSSRGPRRLGHPPWERASCPPPPGGLRGGGYGAGGRRLREGYGHRDSRGATGNSWSTLFLRAEGREGESARSLPFPPTRPPGEAPPASPGLGRASSPSSSLSTERTLFLSERERGGSGQPEPRPSPTRPGCSTRPLCFVSALWAGGGSVARAKGATTKKEERTRQRGVYSGTDAMNVGRARPLLPRRLAVL</sequence>
<evidence type="ECO:0000313" key="2">
    <source>
        <dbReference type="Proteomes" id="UP000805193"/>
    </source>
</evidence>
<protein>
    <submittedName>
        <fullName evidence="1">Uncharacterized protein</fullName>
    </submittedName>
</protein>
<comment type="caution">
    <text evidence="1">The sequence shown here is derived from an EMBL/GenBank/DDBJ whole genome shotgun (WGS) entry which is preliminary data.</text>
</comment>
<keyword evidence="2" id="KW-1185">Reference proteome</keyword>